<organism evidence="2">
    <name type="scientific">Cacopsylla melanoneura</name>
    <dbReference type="NCBI Taxonomy" id="428564"/>
    <lineage>
        <taxon>Eukaryota</taxon>
        <taxon>Metazoa</taxon>
        <taxon>Ecdysozoa</taxon>
        <taxon>Arthropoda</taxon>
        <taxon>Hexapoda</taxon>
        <taxon>Insecta</taxon>
        <taxon>Pterygota</taxon>
        <taxon>Neoptera</taxon>
        <taxon>Paraneoptera</taxon>
        <taxon>Hemiptera</taxon>
        <taxon>Sternorrhyncha</taxon>
        <taxon>Psylloidea</taxon>
        <taxon>Psyllidae</taxon>
        <taxon>Psyllinae</taxon>
        <taxon>Cacopsylla</taxon>
    </lineage>
</organism>
<dbReference type="EMBL" id="HBUF01139126">
    <property type="protein sequence ID" value="CAG6645922.1"/>
    <property type="molecule type" value="Transcribed_RNA"/>
</dbReference>
<dbReference type="AlphaFoldDB" id="A0A8D8RA65"/>
<keyword evidence="1" id="KW-0812">Transmembrane</keyword>
<feature type="transmembrane region" description="Helical" evidence="1">
    <location>
        <begin position="102"/>
        <end position="120"/>
    </location>
</feature>
<feature type="transmembrane region" description="Helical" evidence="1">
    <location>
        <begin position="72"/>
        <end position="90"/>
    </location>
</feature>
<evidence type="ECO:0000313" key="2">
    <source>
        <dbReference type="EMBL" id="CAG6645922.1"/>
    </source>
</evidence>
<protein>
    <submittedName>
        <fullName evidence="2">Uncharacterized protein</fullName>
    </submittedName>
</protein>
<evidence type="ECO:0000256" key="1">
    <source>
        <dbReference type="SAM" id="Phobius"/>
    </source>
</evidence>
<keyword evidence="1" id="KW-0472">Membrane</keyword>
<reference evidence="2" key="1">
    <citation type="submission" date="2021-05" db="EMBL/GenBank/DDBJ databases">
        <authorList>
            <person name="Alioto T."/>
            <person name="Alioto T."/>
            <person name="Gomez Garrido J."/>
        </authorList>
    </citation>
    <scope>NUCLEOTIDE SEQUENCE</scope>
</reference>
<keyword evidence="1" id="KW-1133">Transmembrane helix</keyword>
<sequence>MFQCNVRCWVYFQLVKSESFFRQILYAFVLVDEMSLFFFAFSLSSFLLYVAFHFNITLYQSQLFKAFHDLDHVAADLVLVSVFLLSHCISTIKVGIELDWNTICLLSICNSILFSSSSLLNDFGYVLD</sequence>
<feature type="transmembrane region" description="Helical" evidence="1">
    <location>
        <begin position="24"/>
        <end position="52"/>
    </location>
</feature>
<accession>A0A8D8RA65</accession>
<name>A0A8D8RA65_9HEMI</name>
<proteinExistence type="predicted"/>